<dbReference type="Proteomes" id="UP001151760">
    <property type="component" value="Unassembled WGS sequence"/>
</dbReference>
<organism evidence="1 2">
    <name type="scientific">Tanacetum coccineum</name>
    <dbReference type="NCBI Taxonomy" id="301880"/>
    <lineage>
        <taxon>Eukaryota</taxon>
        <taxon>Viridiplantae</taxon>
        <taxon>Streptophyta</taxon>
        <taxon>Embryophyta</taxon>
        <taxon>Tracheophyta</taxon>
        <taxon>Spermatophyta</taxon>
        <taxon>Magnoliopsida</taxon>
        <taxon>eudicotyledons</taxon>
        <taxon>Gunneridae</taxon>
        <taxon>Pentapetalae</taxon>
        <taxon>asterids</taxon>
        <taxon>campanulids</taxon>
        <taxon>Asterales</taxon>
        <taxon>Asteraceae</taxon>
        <taxon>Asteroideae</taxon>
        <taxon>Anthemideae</taxon>
        <taxon>Anthemidinae</taxon>
        <taxon>Tanacetum</taxon>
    </lineage>
</organism>
<evidence type="ECO:0000313" key="1">
    <source>
        <dbReference type="EMBL" id="GJU09679.1"/>
    </source>
</evidence>
<dbReference type="EMBL" id="BQNB010021749">
    <property type="protein sequence ID" value="GJU09679.1"/>
    <property type="molecule type" value="Genomic_DNA"/>
</dbReference>
<proteinExistence type="predicted"/>
<evidence type="ECO:0000313" key="2">
    <source>
        <dbReference type="Proteomes" id="UP001151760"/>
    </source>
</evidence>
<comment type="caution">
    <text evidence="1">The sequence shown here is derived from an EMBL/GenBank/DDBJ whole genome shotgun (WGS) entry which is preliminary data.</text>
</comment>
<gene>
    <name evidence="1" type="ORF">Tco_1132075</name>
</gene>
<reference evidence="1" key="2">
    <citation type="submission" date="2022-01" db="EMBL/GenBank/DDBJ databases">
        <authorList>
            <person name="Yamashiro T."/>
            <person name="Shiraishi A."/>
            <person name="Satake H."/>
            <person name="Nakayama K."/>
        </authorList>
    </citation>
    <scope>NUCLEOTIDE SEQUENCE</scope>
</reference>
<keyword evidence="2" id="KW-1185">Reference proteome</keyword>
<protein>
    <submittedName>
        <fullName evidence="1">Uncharacterized protein</fullName>
    </submittedName>
</protein>
<sequence length="126" mass="14821">MDIGCPKWRHASRETYSQKASGFDQLWKYKEMSVCTLWIEFRVTILSRSVMDEAHASRCMLKDFWRAATAEILRENGDRSHGIFSLNFPMEWNSGDDQLRLRWLIYLMVLADATESVRDAIGFEYD</sequence>
<reference evidence="1" key="1">
    <citation type="journal article" date="2022" name="Int. J. Mol. Sci.">
        <title>Draft Genome of Tanacetum Coccineum: Genomic Comparison of Closely Related Tanacetum-Family Plants.</title>
        <authorList>
            <person name="Yamashiro T."/>
            <person name="Shiraishi A."/>
            <person name="Nakayama K."/>
            <person name="Satake H."/>
        </authorList>
    </citation>
    <scope>NUCLEOTIDE SEQUENCE</scope>
</reference>
<accession>A0ABQ5JBH1</accession>
<name>A0ABQ5JBH1_9ASTR</name>